<dbReference type="Gene3D" id="3.40.50.150">
    <property type="entry name" value="Vaccinia Virus protein VP39"/>
    <property type="match status" value="1"/>
</dbReference>
<dbReference type="InterPro" id="IPR048711">
    <property type="entry name" value="WHD_Rv2258c"/>
</dbReference>
<dbReference type="PANTHER" id="PTHR45581:SF3">
    <property type="entry name" value="METHYLTRANSFERASE DOMAIN-CONTAINING PROTEIN"/>
    <property type="match status" value="1"/>
</dbReference>
<dbReference type="PANTHER" id="PTHR45581">
    <property type="entry name" value="PROTEIN CBG10435"/>
    <property type="match status" value="1"/>
</dbReference>
<dbReference type="InterPro" id="IPR036388">
    <property type="entry name" value="WH-like_DNA-bd_sf"/>
</dbReference>
<evidence type="ECO:0000313" key="3">
    <source>
        <dbReference type="EMBL" id="KAJ6263609.1"/>
    </source>
</evidence>
<evidence type="ECO:0000313" key="4">
    <source>
        <dbReference type="Proteomes" id="UP001221413"/>
    </source>
</evidence>
<sequence length="383" mass="41628">MAVIDNFSISKMDNSINQSQKELEDKLLTIASGGQVSMAVALGMELNLFQAMATACKASPRHFATAAEIATQAGCKERYIFEWLASMACAGLIDVDPSGRLFSIKPEHVQILAGENGKQAHRHLYTMAFLPGFGIAFPELKAAFSLGGPRGVPYSAYEDTFYTAMINFSRSLHDEHLCGVYIEMLGVLELLQNGANVLDVGCGGGYHVQKLARHFPKSTFTGVDITQSAIDKAIAGAKGLHNAKFICADAGRLHKDWTGKYDLVFFFDSCHDLGRPDLTITEVNRVLKPGGFFAMLEWLNGTGNVYDNIKTYGGPLAALFYGISALHCIGVGSNEEGDLGLGMMMGIDTGKKLLENAGFAKENISVQKPPFLPYNALRFQRPY</sequence>
<evidence type="ECO:0000259" key="1">
    <source>
        <dbReference type="Pfam" id="PF13847"/>
    </source>
</evidence>
<dbReference type="Pfam" id="PF13847">
    <property type="entry name" value="Methyltransf_31"/>
    <property type="match status" value="1"/>
</dbReference>
<dbReference type="InterPro" id="IPR029063">
    <property type="entry name" value="SAM-dependent_MTases_sf"/>
</dbReference>
<dbReference type="SUPFAM" id="SSF46785">
    <property type="entry name" value="Winged helix' DNA-binding domain"/>
    <property type="match status" value="1"/>
</dbReference>
<dbReference type="SUPFAM" id="SSF53335">
    <property type="entry name" value="S-adenosyl-L-methionine-dependent methyltransferases"/>
    <property type="match status" value="1"/>
</dbReference>
<gene>
    <name evidence="3" type="ORF">Dda_2177</name>
</gene>
<dbReference type="EMBL" id="JAQGDS010000002">
    <property type="protein sequence ID" value="KAJ6263609.1"/>
    <property type="molecule type" value="Genomic_DNA"/>
</dbReference>
<organism evidence="3 4">
    <name type="scientific">Drechslerella dactyloides</name>
    <name type="common">Nematode-trapping fungus</name>
    <name type="synonym">Arthrobotrys dactyloides</name>
    <dbReference type="NCBI Taxonomy" id="74499"/>
    <lineage>
        <taxon>Eukaryota</taxon>
        <taxon>Fungi</taxon>
        <taxon>Dikarya</taxon>
        <taxon>Ascomycota</taxon>
        <taxon>Pezizomycotina</taxon>
        <taxon>Orbiliomycetes</taxon>
        <taxon>Orbiliales</taxon>
        <taxon>Orbiliaceae</taxon>
        <taxon>Drechslerella</taxon>
    </lineage>
</organism>
<dbReference type="Pfam" id="PF21320">
    <property type="entry name" value="WHD_Rv2258c"/>
    <property type="match status" value="1"/>
</dbReference>
<feature type="domain" description="S-adenosylmethionine-dependent methyltransferase Rv2258c-like winged HTH" evidence="2">
    <location>
        <begin position="35"/>
        <end position="112"/>
    </location>
</feature>
<keyword evidence="4" id="KW-1185">Reference proteome</keyword>
<accession>A0AAD6J313</accession>
<name>A0AAD6J313_DREDA</name>
<comment type="caution">
    <text evidence="3">The sequence shown here is derived from an EMBL/GenBank/DDBJ whole genome shotgun (WGS) entry which is preliminary data.</text>
</comment>
<dbReference type="InterPro" id="IPR036390">
    <property type="entry name" value="WH_DNA-bd_sf"/>
</dbReference>
<reference evidence="3" key="1">
    <citation type="submission" date="2023-01" db="EMBL/GenBank/DDBJ databases">
        <title>The chitinases involved in constricting ring structure development in the nematode-trapping fungus Drechslerella dactyloides.</title>
        <authorList>
            <person name="Wang R."/>
            <person name="Zhang L."/>
            <person name="Tang P."/>
            <person name="Li S."/>
            <person name="Liang L."/>
        </authorList>
    </citation>
    <scope>NUCLEOTIDE SEQUENCE</scope>
    <source>
        <strain evidence="3">YMF1.00031</strain>
    </source>
</reference>
<evidence type="ECO:0000259" key="2">
    <source>
        <dbReference type="Pfam" id="PF21320"/>
    </source>
</evidence>
<dbReference type="Gene3D" id="1.10.10.10">
    <property type="entry name" value="Winged helix-like DNA-binding domain superfamily/Winged helix DNA-binding domain"/>
    <property type="match status" value="1"/>
</dbReference>
<proteinExistence type="predicted"/>
<protein>
    <submittedName>
        <fullName evidence="3">Cycloartenol-C-24-methyltransferase</fullName>
    </submittedName>
</protein>
<dbReference type="InterPro" id="IPR025714">
    <property type="entry name" value="Methyltranfer_dom"/>
</dbReference>
<dbReference type="AlphaFoldDB" id="A0AAD6J313"/>
<feature type="domain" description="Methyltransferase" evidence="1">
    <location>
        <begin position="193"/>
        <end position="296"/>
    </location>
</feature>
<dbReference type="CDD" id="cd02440">
    <property type="entry name" value="AdoMet_MTases"/>
    <property type="match status" value="1"/>
</dbReference>
<dbReference type="Proteomes" id="UP001221413">
    <property type="component" value="Unassembled WGS sequence"/>
</dbReference>